<protein>
    <recommendedName>
        <fullName evidence="3">DUF3263 domain-containing protein</fullName>
    </recommendedName>
</protein>
<reference evidence="1" key="1">
    <citation type="submission" date="2022-12" db="EMBL/GenBank/DDBJ databases">
        <authorList>
            <person name="Krivoruchko A.V."/>
            <person name="Elkin A."/>
        </authorList>
    </citation>
    <scope>NUCLEOTIDE SEQUENCE</scope>
    <source>
        <strain evidence="1">IEGM 1391</strain>
    </source>
</reference>
<evidence type="ECO:0008006" key="3">
    <source>
        <dbReference type="Google" id="ProtNLM"/>
    </source>
</evidence>
<dbReference type="Proteomes" id="UP001081071">
    <property type="component" value="Unassembled WGS sequence"/>
</dbReference>
<gene>
    <name evidence="1" type="ORF">O4220_06310</name>
</gene>
<evidence type="ECO:0000313" key="2">
    <source>
        <dbReference type="Proteomes" id="UP001081071"/>
    </source>
</evidence>
<dbReference type="RefSeq" id="WP_269602826.1">
    <property type="nucleotide sequence ID" value="NZ_JAPWIJ010000002.1"/>
</dbReference>
<accession>A0ABT4MC73</accession>
<sequence>MTAPQRAADYVAIAEAFGVFWSGNDSRNRALLSSFDDPDPDAVLASMHPVAAPIRLHRVVRVWNRAVY</sequence>
<dbReference type="EMBL" id="JAPWIJ010000002">
    <property type="protein sequence ID" value="MCZ4518125.1"/>
    <property type="molecule type" value="Genomic_DNA"/>
</dbReference>
<organism evidence="1 2">
    <name type="scientific">Rhodococcus ruber</name>
    <dbReference type="NCBI Taxonomy" id="1830"/>
    <lineage>
        <taxon>Bacteria</taxon>
        <taxon>Bacillati</taxon>
        <taxon>Actinomycetota</taxon>
        <taxon>Actinomycetes</taxon>
        <taxon>Mycobacteriales</taxon>
        <taxon>Nocardiaceae</taxon>
        <taxon>Rhodococcus</taxon>
    </lineage>
</organism>
<comment type="caution">
    <text evidence="1">The sequence shown here is derived from an EMBL/GenBank/DDBJ whole genome shotgun (WGS) entry which is preliminary data.</text>
</comment>
<name>A0ABT4MC73_9NOCA</name>
<evidence type="ECO:0000313" key="1">
    <source>
        <dbReference type="EMBL" id="MCZ4518125.1"/>
    </source>
</evidence>
<keyword evidence="2" id="KW-1185">Reference proteome</keyword>
<proteinExistence type="predicted"/>